<dbReference type="AlphaFoldDB" id="A0A4C1XPT5"/>
<evidence type="ECO:0000256" key="1">
    <source>
        <dbReference type="SAM" id="MobiDB-lite"/>
    </source>
</evidence>
<feature type="compositionally biased region" description="Polar residues" evidence="1">
    <location>
        <begin position="7"/>
        <end position="17"/>
    </location>
</feature>
<organism evidence="2 3">
    <name type="scientific">Eumeta variegata</name>
    <name type="common">Bagworm moth</name>
    <name type="synonym">Eumeta japonica</name>
    <dbReference type="NCBI Taxonomy" id="151549"/>
    <lineage>
        <taxon>Eukaryota</taxon>
        <taxon>Metazoa</taxon>
        <taxon>Ecdysozoa</taxon>
        <taxon>Arthropoda</taxon>
        <taxon>Hexapoda</taxon>
        <taxon>Insecta</taxon>
        <taxon>Pterygota</taxon>
        <taxon>Neoptera</taxon>
        <taxon>Endopterygota</taxon>
        <taxon>Lepidoptera</taxon>
        <taxon>Glossata</taxon>
        <taxon>Ditrysia</taxon>
        <taxon>Tineoidea</taxon>
        <taxon>Psychidae</taxon>
        <taxon>Oiketicinae</taxon>
        <taxon>Eumeta</taxon>
    </lineage>
</organism>
<sequence>MVALQENPRSTYENPNASAIGAPARPQITFTKELHARRRRARIPENPETAATSRARTPAGRRHARDNERRAAKAHARYATSTSRTSATRVALTAIVTYITLLSDPITSIFRGRSDVRRARKLTLFINSSSAAAAVCECSAATSANFVGRGTVRADTFLQTYPSDKSTSED</sequence>
<protein>
    <submittedName>
        <fullName evidence="2">Uncharacterized protein</fullName>
    </submittedName>
</protein>
<name>A0A4C1XPT5_EUMVA</name>
<reference evidence="2 3" key="1">
    <citation type="journal article" date="2019" name="Commun. Biol.">
        <title>The bagworm genome reveals a unique fibroin gene that provides high tensile strength.</title>
        <authorList>
            <person name="Kono N."/>
            <person name="Nakamura H."/>
            <person name="Ohtoshi R."/>
            <person name="Tomita M."/>
            <person name="Numata K."/>
            <person name="Arakawa K."/>
        </authorList>
    </citation>
    <scope>NUCLEOTIDE SEQUENCE [LARGE SCALE GENOMIC DNA]</scope>
</reference>
<dbReference type="Proteomes" id="UP000299102">
    <property type="component" value="Unassembled WGS sequence"/>
</dbReference>
<dbReference type="EMBL" id="BGZK01000917">
    <property type="protein sequence ID" value="GBP65022.1"/>
    <property type="molecule type" value="Genomic_DNA"/>
</dbReference>
<keyword evidence="3" id="KW-1185">Reference proteome</keyword>
<comment type="caution">
    <text evidence="2">The sequence shown here is derived from an EMBL/GenBank/DDBJ whole genome shotgun (WGS) entry which is preliminary data.</text>
</comment>
<evidence type="ECO:0000313" key="3">
    <source>
        <dbReference type="Proteomes" id="UP000299102"/>
    </source>
</evidence>
<evidence type="ECO:0000313" key="2">
    <source>
        <dbReference type="EMBL" id="GBP65022.1"/>
    </source>
</evidence>
<gene>
    <name evidence="2" type="ORF">EVAR_43129_1</name>
</gene>
<accession>A0A4C1XPT5</accession>
<feature type="region of interest" description="Disordered" evidence="1">
    <location>
        <begin position="1"/>
        <end position="80"/>
    </location>
</feature>
<proteinExistence type="predicted"/>